<accession>A0A822X6K1</accession>
<dbReference type="AlphaFoldDB" id="A0A822X6K1"/>
<dbReference type="EMBL" id="FJYW01000012">
    <property type="protein sequence ID" value="CZY20141.1"/>
    <property type="molecule type" value="Genomic_DNA"/>
</dbReference>
<name>A0A822X6K1_9ENTR</name>
<keyword evidence="1" id="KW-0472">Membrane</keyword>
<evidence type="ECO:0000313" key="2">
    <source>
        <dbReference type="EMBL" id="CZY20141.1"/>
    </source>
</evidence>
<gene>
    <name evidence="2" type="ORF">SAMEA2273352_04384</name>
</gene>
<sequence>MDNGNVKRPLSLALGNVDNTHAHWLQIWLGNRPDAIHNRHITGIERFGEGHFGNVFPGLKNIALNDFSFLIQDPDVATSLIQRNRCVESDAVLCERHNAARVAFTSTVFVLDQHRFARHQEGSIQPCRKADNVRFHACGIQQPQTDTMRLATAGTAERNHFGFALAITTHRLLVFDVLDVLLVAVFLVVVGHKSH</sequence>
<proteinExistence type="predicted"/>
<protein>
    <submittedName>
        <fullName evidence="2">Uncharacterized protein</fullName>
    </submittedName>
</protein>
<organism evidence="2 3">
    <name type="scientific">Enterobacter hormaechei</name>
    <dbReference type="NCBI Taxonomy" id="158836"/>
    <lineage>
        <taxon>Bacteria</taxon>
        <taxon>Pseudomonadati</taxon>
        <taxon>Pseudomonadota</taxon>
        <taxon>Gammaproteobacteria</taxon>
        <taxon>Enterobacterales</taxon>
        <taxon>Enterobacteriaceae</taxon>
        <taxon>Enterobacter</taxon>
        <taxon>Enterobacter cloacae complex</taxon>
    </lineage>
</organism>
<keyword evidence="1" id="KW-0812">Transmembrane</keyword>
<keyword evidence="1" id="KW-1133">Transmembrane helix</keyword>
<reference evidence="2 3" key="1">
    <citation type="submission" date="2016-03" db="EMBL/GenBank/DDBJ databases">
        <authorList>
            <consortium name="Pathogen Informatics"/>
        </authorList>
    </citation>
    <scope>NUCLEOTIDE SEQUENCE [LARGE SCALE GENOMIC DNA]</scope>
    <source>
        <strain evidence="3">e1424</strain>
    </source>
</reference>
<feature type="transmembrane region" description="Helical" evidence="1">
    <location>
        <begin position="172"/>
        <end position="190"/>
    </location>
</feature>
<dbReference type="Proteomes" id="UP000076205">
    <property type="component" value="Unassembled WGS sequence"/>
</dbReference>
<evidence type="ECO:0000256" key="1">
    <source>
        <dbReference type="SAM" id="Phobius"/>
    </source>
</evidence>
<evidence type="ECO:0000313" key="3">
    <source>
        <dbReference type="Proteomes" id="UP000076205"/>
    </source>
</evidence>
<comment type="caution">
    <text evidence="2">The sequence shown here is derived from an EMBL/GenBank/DDBJ whole genome shotgun (WGS) entry which is preliminary data.</text>
</comment>